<name>A0A2M9QAN7_9BACI</name>
<comment type="caution">
    <text evidence="1">The sequence shown here is derived from an EMBL/GenBank/DDBJ whole genome shotgun (WGS) entry which is preliminary data.</text>
</comment>
<accession>A0A2M9QAN7</accession>
<reference evidence="1 2" key="1">
    <citation type="submission" date="2017-11" db="EMBL/GenBank/DDBJ databases">
        <title>Bacterial isolate from king chilli rhizosphere.</title>
        <authorList>
            <person name="Takhelmayum P."/>
            <person name="Sarangthem I."/>
        </authorList>
    </citation>
    <scope>NUCLEOTIDE SEQUENCE [LARGE SCALE GENOMIC DNA]</scope>
    <source>
        <strain evidence="2">t26</strain>
    </source>
</reference>
<organism evidence="1 2">
    <name type="scientific">Lysinibacillus xylanilyticus</name>
    <dbReference type="NCBI Taxonomy" id="582475"/>
    <lineage>
        <taxon>Bacteria</taxon>
        <taxon>Bacillati</taxon>
        <taxon>Bacillota</taxon>
        <taxon>Bacilli</taxon>
        <taxon>Bacillales</taxon>
        <taxon>Bacillaceae</taxon>
        <taxon>Lysinibacillus</taxon>
    </lineage>
</organism>
<evidence type="ECO:0000313" key="2">
    <source>
        <dbReference type="Proteomes" id="UP000232101"/>
    </source>
</evidence>
<proteinExistence type="predicted"/>
<sequence length="81" mass="9104">MSFDNFDRSEKRVSRIHGDCEGCCNNKNNHKGLQVPQQPVGTGLPGFAYIYDTTAQVIPANGQVTFNTKDRYCWPLCICSF</sequence>
<evidence type="ECO:0000313" key="1">
    <source>
        <dbReference type="EMBL" id="PJO45130.1"/>
    </source>
</evidence>
<gene>
    <name evidence="1" type="ORF">CWD94_03635</name>
</gene>
<protein>
    <recommendedName>
        <fullName evidence="3">Spore coat protein</fullName>
    </recommendedName>
</protein>
<dbReference type="AlphaFoldDB" id="A0A2M9QAN7"/>
<evidence type="ECO:0008006" key="3">
    <source>
        <dbReference type="Google" id="ProtNLM"/>
    </source>
</evidence>
<dbReference type="EMBL" id="PHQY01000321">
    <property type="protein sequence ID" value="PJO45130.1"/>
    <property type="molecule type" value="Genomic_DNA"/>
</dbReference>
<dbReference type="Proteomes" id="UP000232101">
    <property type="component" value="Unassembled WGS sequence"/>
</dbReference>